<name>A0A3T0EB87_9PROT</name>
<dbReference type="Proteomes" id="UP000286954">
    <property type="component" value="Chromosome"/>
</dbReference>
<dbReference type="RefSeq" id="WP_127567432.1">
    <property type="nucleotide sequence ID" value="NZ_BMFB01000003.1"/>
</dbReference>
<proteinExistence type="predicted"/>
<dbReference type="KEGG" id="gak:X907_1944"/>
<keyword evidence="2" id="KW-1185">Reference proteome</keyword>
<sequence>MKVLREPPPALRKLMAGFHQDFLLEAEQAGGVEAAIAGMPAGLLGADERESLKPLLRKLLNEASPSDLKGLIHRSGADHVFKAAGARRLFELWADALGA</sequence>
<dbReference type="EMBL" id="CP018911">
    <property type="protein sequence ID" value="AZU04467.1"/>
    <property type="molecule type" value="Genomic_DNA"/>
</dbReference>
<dbReference type="AlphaFoldDB" id="A0A3T0EB87"/>
<protein>
    <submittedName>
        <fullName evidence="1">Uncharacterized protein</fullName>
    </submittedName>
</protein>
<organism evidence="1 2">
    <name type="scientific">Glycocaulis alkaliphilus</name>
    <dbReference type="NCBI Taxonomy" id="1434191"/>
    <lineage>
        <taxon>Bacteria</taxon>
        <taxon>Pseudomonadati</taxon>
        <taxon>Pseudomonadota</taxon>
        <taxon>Alphaproteobacteria</taxon>
        <taxon>Maricaulales</taxon>
        <taxon>Maricaulaceae</taxon>
        <taxon>Glycocaulis</taxon>
    </lineage>
</organism>
<gene>
    <name evidence="1" type="ORF">X907_1944</name>
</gene>
<reference evidence="1 2" key="1">
    <citation type="submission" date="2016-12" db="EMBL/GenBank/DDBJ databases">
        <title>The genome of dimorphic prosthecate Glycocaulis alkaliphilus 6b-8t, isolated from crude oil dictates its adaptability in petroleum environments.</title>
        <authorList>
            <person name="Wu X.-L."/>
            <person name="Geng S."/>
        </authorList>
    </citation>
    <scope>NUCLEOTIDE SEQUENCE [LARGE SCALE GENOMIC DNA]</scope>
    <source>
        <strain evidence="1 2">6B-8</strain>
    </source>
</reference>
<evidence type="ECO:0000313" key="1">
    <source>
        <dbReference type="EMBL" id="AZU04467.1"/>
    </source>
</evidence>
<evidence type="ECO:0000313" key="2">
    <source>
        <dbReference type="Proteomes" id="UP000286954"/>
    </source>
</evidence>
<accession>A0A3T0EB87</accession>